<gene>
    <name evidence="2" type="ORF">S01H1_63516</name>
</gene>
<protein>
    <recommendedName>
        <fullName evidence="3">Phage terminase small subunit P27 family</fullName>
    </recommendedName>
</protein>
<dbReference type="Pfam" id="PF05119">
    <property type="entry name" value="Terminase_4"/>
    <property type="match status" value="1"/>
</dbReference>
<comment type="caution">
    <text evidence="2">The sequence shown here is derived from an EMBL/GenBank/DDBJ whole genome shotgun (WGS) entry which is preliminary data.</text>
</comment>
<dbReference type="EMBL" id="BARS01041810">
    <property type="protein sequence ID" value="GAG36233.1"/>
    <property type="molecule type" value="Genomic_DNA"/>
</dbReference>
<evidence type="ECO:0000256" key="1">
    <source>
        <dbReference type="SAM" id="MobiDB-lite"/>
    </source>
</evidence>
<reference evidence="2" key="1">
    <citation type="journal article" date="2014" name="Front. Microbiol.">
        <title>High frequency of phylogenetically diverse reductive dehalogenase-homologous genes in deep subseafloor sedimentary metagenomes.</title>
        <authorList>
            <person name="Kawai M."/>
            <person name="Futagami T."/>
            <person name="Toyoda A."/>
            <person name="Takaki Y."/>
            <person name="Nishi S."/>
            <person name="Hori S."/>
            <person name="Arai W."/>
            <person name="Tsubouchi T."/>
            <person name="Morono Y."/>
            <person name="Uchiyama I."/>
            <person name="Ito T."/>
            <person name="Fujiyama A."/>
            <person name="Inagaki F."/>
            <person name="Takami H."/>
        </authorList>
    </citation>
    <scope>NUCLEOTIDE SEQUENCE</scope>
    <source>
        <strain evidence="2">Expedition CK06-06</strain>
    </source>
</reference>
<proteinExistence type="predicted"/>
<sequence>MVKRGRKPKPAAIKKLQGNPGKRPLNDNSPSTPGKMPEPPSWLDDEARAEWLRVGPPLAARGLLTELDVGVFIVYCTTWSMYREALRNVQEHGAVLMSKKGSLYTSPYTNILSGAMKRMVAIACEFGMTPSSRERVRAIDPTQEVDPITEMLNQRESLN</sequence>
<feature type="region of interest" description="Disordered" evidence="1">
    <location>
        <begin position="1"/>
        <end position="42"/>
    </location>
</feature>
<organism evidence="2">
    <name type="scientific">marine sediment metagenome</name>
    <dbReference type="NCBI Taxonomy" id="412755"/>
    <lineage>
        <taxon>unclassified sequences</taxon>
        <taxon>metagenomes</taxon>
        <taxon>ecological metagenomes</taxon>
    </lineage>
</organism>
<evidence type="ECO:0008006" key="3">
    <source>
        <dbReference type="Google" id="ProtNLM"/>
    </source>
</evidence>
<dbReference type="NCBIfam" id="TIGR01558">
    <property type="entry name" value="sm_term_P27"/>
    <property type="match status" value="1"/>
</dbReference>
<name>X0XHU3_9ZZZZ</name>
<evidence type="ECO:0000313" key="2">
    <source>
        <dbReference type="EMBL" id="GAG36233.1"/>
    </source>
</evidence>
<dbReference type="AlphaFoldDB" id="X0XHU3"/>
<dbReference type="InterPro" id="IPR006448">
    <property type="entry name" value="Phage_term_ssu_P27"/>
</dbReference>
<accession>X0XHU3</accession>